<evidence type="ECO:0000256" key="6">
    <source>
        <dbReference type="SAM" id="MobiDB-lite"/>
    </source>
</evidence>
<evidence type="ECO:0000313" key="10">
    <source>
        <dbReference type="Proteomes" id="UP001530377"/>
    </source>
</evidence>
<organism evidence="9 10">
    <name type="scientific">Cyclostephanos tholiformis</name>
    <dbReference type="NCBI Taxonomy" id="382380"/>
    <lineage>
        <taxon>Eukaryota</taxon>
        <taxon>Sar</taxon>
        <taxon>Stramenopiles</taxon>
        <taxon>Ochrophyta</taxon>
        <taxon>Bacillariophyta</taxon>
        <taxon>Coscinodiscophyceae</taxon>
        <taxon>Thalassiosirophycidae</taxon>
        <taxon>Stephanodiscales</taxon>
        <taxon>Stephanodiscaceae</taxon>
        <taxon>Cyclostephanos</taxon>
    </lineage>
</organism>
<feature type="transmembrane region" description="Helical" evidence="7">
    <location>
        <begin position="12"/>
        <end position="37"/>
    </location>
</feature>
<comment type="caution">
    <text evidence="9">The sequence shown here is derived from an EMBL/GenBank/DDBJ whole genome shotgun (WGS) entry which is preliminary data.</text>
</comment>
<keyword evidence="10" id="KW-1185">Reference proteome</keyword>
<keyword evidence="2" id="KW-1003">Cell membrane</keyword>
<dbReference type="GO" id="GO:0005886">
    <property type="term" value="C:plasma membrane"/>
    <property type="evidence" value="ECO:0007669"/>
    <property type="project" value="UniProtKB-SubCell"/>
</dbReference>
<feature type="compositionally biased region" description="Low complexity" evidence="6">
    <location>
        <begin position="390"/>
        <end position="405"/>
    </location>
</feature>
<dbReference type="EMBL" id="JALLPB020000059">
    <property type="protein sequence ID" value="KAL3822640.1"/>
    <property type="molecule type" value="Genomic_DNA"/>
</dbReference>
<feature type="compositionally biased region" description="Basic and acidic residues" evidence="6">
    <location>
        <begin position="605"/>
        <end position="621"/>
    </location>
</feature>
<comment type="subcellular location">
    <subcellularLocation>
        <location evidence="1">Cell membrane</location>
        <topology evidence="1">Multi-pass membrane protein</topology>
    </subcellularLocation>
</comment>
<dbReference type="PANTHER" id="PTHR12677:SF59">
    <property type="entry name" value="GOLGI APPARATUS MEMBRANE PROTEIN TVP38-RELATED"/>
    <property type="match status" value="1"/>
</dbReference>
<feature type="compositionally biased region" description="Polar residues" evidence="6">
    <location>
        <begin position="490"/>
        <end position="499"/>
    </location>
</feature>
<accession>A0ABD3SE43</accession>
<dbReference type="AlphaFoldDB" id="A0ABD3SE43"/>
<proteinExistence type="predicted"/>
<feature type="region of interest" description="Disordered" evidence="6">
    <location>
        <begin position="282"/>
        <end position="320"/>
    </location>
</feature>
<feature type="transmembrane region" description="Helical" evidence="7">
    <location>
        <begin position="92"/>
        <end position="119"/>
    </location>
</feature>
<name>A0ABD3SE43_9STRA</name>
<feature type="transmembrane region" description="Helical" evidence="7">
    <location>
        <begin position="49"/>
        <end position="80"/>
    </location>
</feature>
<feature type="compositionally biased region" description="Polar residues" evidence="6">
    <location>
        <begin position="300"/>
        <end position="318"/>
    </location>
</feature>
<reference evidence="9 10" key="1">
    <citation type="submission" date="2024-10" db="EMBL/GenBank/DDBJ databases">
        <title>Updated reference genomes for cyclostephanoid diatoms.</title>
        <authorList>
            <person name="Roberts W.R."/>
            <person name="Alverson A.J."/>
        </authorList>
    </citation>
    <scope>NUCLEOTIDE SEQUENCE [LARGE SCALE GENOMIC DNA]</scope>
    <source>
        <strain evidence="9 10">AJA228-03</strain>
    </source>
</reference>
<evidence type="ECO:0000256" key="7">
    <source>
        <dbReference type="SAM" id="Phobius"/>
    </source>
</evidence>
<keyword evidence="4 7" id="KW-1133">Transmembrane helix</keyword>
<feature type="domain" description="VTT" evidence="8">
    <location>
        <begin position="76"/>
        <end position="202"/>
    </location>
</feature>
<evidence type="ECO:0000256" key="4">
    <source>
        <dbReference type="ARBA" id="ARBA00022989"/>
    </source>
</evidence>
<feature type="compositionally biased region" description="Acidic residues" evidence="6">
    <location>
        <begin position="282"/>
        <end position="295"/>
    </location>
</feature>
<feature type="compositionally biased region" description="Polar residues" evidence="6">
    <location>
        <begin position="566"/>
        <end position="577"/>
    </location>
</feature>
<evidence type="ECO:0000313" key="9">
    <source>
        <dbReference type="EMBL" id="KAL3822640.1"/>
    </source>
</evidence>
<evidence type="ECO:0000256" key="2">
    <source>
        <dbReference type="ARBA" id="ARBA00022475"/>
    </source>
</evidence>
<dbReference type="Proteomes" id="UP001530377">
    <property type="component" value="Unassembled WGS sequence"/>
</dbReference>
<dbReference type="PANTHER" id="PTHR12677">
    <property type="entry name" value="GOLGI APPARATUS MEMBRANE PROTEIN TVP38-RELATED"/>
    <property type="match status" value="1"/>
</dbReference>
<keyword evidence="3 7" id="KW-0812">Transmembrane</keyword>
<dbReference type="InterPro" id="IPR032816">
    <property type="entry name" value="VTT_dom"/>
</dbReference>
<dbReference type="Pfam" id="PF09335">
    <property type="entry name" value="VTT_dom"/>
    <property type="match status" value="1"/>
</dbReference>
<sequence>MRACRGTSPDHIRLICRVVIIIIMIVTITFTCLDLLILHKYLYVWLDNILAWLLFNPVSGGLVFIGVFLLGSLCFFPVALLSLGAGYVYENIYGLGLGIFYAFLVCYVGCLLGAAVCFARSRFLMRRLIERFSIKYPIVRAVDRAFETNGFRIFLLLRLSPALPFNALNYIGGIMAIRFRQYWWSTCVGIAPSTLWTVIVGALFGTMAAHGVDGNKAIDSTAKAVVLGLGILFGVLGFMGTAIYARRELTKIIMDEQNERAIEERADAELAQNFMSGECEAITEEDGDSSSFEDLENPHPGNTSDDISQPNSQSNSPTKIYGKIYRRPWTPDAVASELPILPKVLNQYLLPKRDHVDVESNEPISSGSQAISKKERSASMPGERCPDDFSSVLDDSGSRSSSAYVSSRRHTVVNLSPENIRIGRVKTSRSPVPRSRLFQLDDGSFHGLANIDESNVYSGYKISTNSDSSEILNPAFIEIEEGTRRRCHTDPTNIASAPFSTAKKDQRPSESLSHYPRHKSILPKKGGLRTRHPIDRLGALQCTQQQSMHPNDSPAKLQELINSKIHNPPARSTSMIFSQREEQPVDVRRRSSSSSSLSPSMNHLELNRNTRDGPEREDQSSHCRRRSNSLPLTNYCDGEPSREWFWIWA</sequence>
<feature type="region of interest" description="Disordered" evidence="6">
    <location>
        <begin position="566"/>
        <end position="632"/>
    </location>
</feature>
<keyword evidence="5 7" id="KW-0472">Membrane</keyword>
<evidence type="ECO:0000256" key="5">
    <source>
        <dbReference type="ARBA" id="ARBA00023136"/>
    </source>
</evidence>
<protein>
    <recommendedName>
        <fullName evidence="8">VTT domain-containing protein</fullName>
    </recommendedName>
</protein>
<dbReference type="InterPro" id="IPR015414">
    <property type="entry name" value="TMEM64"/>
</dbReference>
<feature type="compositionally biased region" description="Polar residues" evidence="6">
    <location>
        <begin position="362"/>
        <end position="371"/>
    </location>
</feature>
<feature type="transmembrane region" description="Helical" evidence="7">
    <location>
        <begin position="182"/>
        <end position="204"/>
    </location>
</feature>
<evidence type="ECO:0000256" key="3">
    <source>
        <dbReference type="ARBA" id="ARBA00022692"/>
    </source>
</evidence>
<gene>
    <name evidence="9" type="ORF">ACHAXA_001793</name>
</gene>
<feature type="compositionally biased region" description="Basic and acidic residues" evidence="6">
    <location>
        <begin position="579"/>
        <end position="589"/>
    </location>
</feature>
<evidence type="ECO:0000259" key="8">
    <source>
        <dbReference type="Pfam" id="PF09335"/>
    </source>
</evidence>
<feature type="region of interest" description="Disordered" evidence="6">
    <location>
        <begin position="357"/>
        <end position="405"/>
    </location>
</feature>
<feature type="compositionally biased region" description="Basic residues" evidence="6">
    <location>
        <begin position="515"/>
        <end position="530"/>
    </location>
</feature>
<feature type="transmembrane region" description="Helical" evidence="7">
    <location>
        <begin position="224"/>
        <end position="245"/>
    </location>
</feature>
<feature type="region of interest" description="Disordered" evidence="6">
    <location>
        <begin position="490"/>
        <end position="530"/>
    </location>
</feature>
<evidence type="ECO:0000256" key="1">
    <source>
        <dbReference type="ARBA" id="ARBA00004651"/>
    </source>
</evidence>